<keyword evidence="4" id="KW-1015">Disulfide bond</keyword>
<dbReference type="PROSITE" id="PS00195">
    <property type="entry name" value="GLUTAREDOXIN_1"/>
    <property type="match status" value="1"/>
</dbReference>
<keyword evidence="10" id="KW-1185">Reference proteome</keyword>
<comment type="function">
    <text evidence="6">Has a glutathione-disulfide oxidoreductase activity in the presence of NADPH and glutathione reductase. Reduces low molecular weight disulfides and proteins.</text>
</comment>
<reference evidence="9 10" key="1">
    <citation type="submission" date="2019-06" db="EMBL/GenBank/DDBJ databases">
        <title>Lysobacter alkalisoli sp. nov. isolated from saline soil.</title>
        <authorList>
            <person name="Sun J.-Q."/>
            <person name="Xu L."/>
        </authorList>
    </citation>
    <scope>NUCLEOTIDE SEQUENCE [LARGE SCALE GENOMIC DNA]</scope>
    <source>
        <strain evidence="9 10">JCM 31130</strain>
    </source>
</reference>
<keyword evidence="3 6" id="KW-0249">Electron transport</keyword>
<evidence type="ECO:0000256" key="3">
    <source>
        <dbReference type="ARBA" id="ARBA00022982"/>
    </source>
</evidence>
<proteinExistence type="inferred from homology"/>
<dbReference type="InterPro" id="IPR014025">
    <property type="entry name" value="Glutaredoxin_subgr"/>
</dbReference>
<dbReference type="PANTHER" id="PTHR45694">
    <property type="entry name" value="GLUTAREDOXIN 2"/>
    <property type="match status" value="1"/>
</dbReference>
<accession>A0A508AKQ6</accession>
<comment type="caution">
    <text evidence="9">The sequence shown here is derived from an EMBL/GenBank/DDBJ whole genome shotgun (WGS) entry which is preliminary data.</text>
</comment>
<dbReference type="CDD" id="cd03418">
    <property type="entry name" value="GRX_GRXb_1_3_like"/>
    <property type="match status" value="1"/>
</dbReference>
<dbReference type="PROSITE" id="PS51354">
    <property type="entry name" value="GLUTAREDOXIN_2"/>
    <property type="match status" value="1"/>
</dbReference>
<keyword evidence="5 6" id="KW-0676">Redox-active center</keyword>
<evidence type="ECO:0000256" key="7">
    <source>
        <dbReference type="SAM" id="MobiDB-lite"/>
    </source>
</evidence>
<keyword evidence="2 6" id="KW-0813">Transport</keyword>
<dbReference type="GO" id="GO:0005737">
    <property type="term" value="C:cytoplasm"/>
    <property type="evidence" value="ECO:0007669"/>
    <property type="project" value="TreeGrafter"/>
</dbReference>
<evidence type="ECO:0000313" key="10">
    <source>
        <dbReference type="Proteomes" id="UP000318212"/>
    </source>
</evidence>
<feature type="compositionally biased region" description="Basic and acidic residues" evidence="7">
    <location>
        <begin position="14"/>
        <end position="25"/>
    </location>
</feature>
<evidence type="ECO:0000259" key="8">
    <source>
        <dbReference type="Pfam" id="PF00462"/>
    </source>
</evidence>
<evidence type="ECO:0000256" key="1">
    <source>
        <dbReference type="ARBA" id="ARBA00007787"/>
    </source>
</evidence>
<dbReference type="InterPro" id="IPR011767">
    <property type="entry name" value="GLR_AS"/>
</dbReference>
<evidence type="ECO:0000256" key="4">
    <source>
        <dbReference type="ARBA" id="ARBA00023157"/>
    </source>
</evidence>
<keyword evidence="6" id="KW-0963">Cytoplasm</keyword>
<name>A0A508AKQ6_9GAMM</name>
<feature type="domain" description="Glutaredoxin" evidence="8">
    <location>
        <begin position="41"/>
        <end position="100"/>
    </location>
</feature>
<dbReference type="InterPro" id="IPR011900">
    <property type="entry name" value="GRX_bact"/>
</dbReference>
<dbReference type="GO" id="GO:0034599">
    <property type="term" value="P:cellular response to oxidative stress"/>
    <property type="evidence" value="ECO:0007669"/>
    <property type="project" value="TreeGrafter"/>
</dbReference>
<dbReference type="Gene3D" id="3.40.30.10">
    <property type="entry name" value="Glutaredoxin"/>
    <property type="match status" value="1"/>
</dbReference>
<dbReference type="EMBL" id="VICE01000053">
    <property type="protein sequence ID" value="TQD47695.1"/>
    <property type="molecule type" value="Genomic_DNA"/>
</dbReference>
<dbReference type="Pfam" id="PF00462">
    <property type="entry name" value="Glutaredoxin"/>
    <property type="match status" value="1"/>
</dbReference>
<evidence type="ECO:0000256" key="5">
    <source>
        <dbReference type="ARBA" id="ARBA00023284"/>
    </source>
</evidence>
<dbReference type="InterPro" id="IPR002109">
    <property type="entry name" value="Glutaredoxin"/>
</dbReference>
<sequence length="123" mass="13835">MALEKPSRRAHIRQYRESKSFRRSADLNSPSHPDDARRPEITLYSSAICPYCVAAKNFLKSKGQTWREVRIDLDPEARERMVALAKRTSVPQIFIGDTHVGGYDDMIALHRAGGLEPLLEGAA</sequence>
<evidence type="ECO:0000313" key="9">
    <source>
        <dbReference type="EMBL" id="TQD47695.1"/>
    </source>
</evidence>
<organism evidence="9 10">
    <name type="scientific">Marilutibacter aestuarii</name>
    <dbReference type="NCBI Taxonomy" id="1706195"/>
    <lineage>
        <taxon>Bacteria</taxon>
        <taxon>Pseudomonadati</taxon>
        <taxon>Pseudomonadota</taxon>
        <taxon>Gammaproteobacteria</taxon>
        <taxon>Lysobacterales</taxon>
        <taxon>Lysobacteraceae</taxon>
        <taxon>Marilutibacter</taxon>
    </lineage>
</organism>
<dbReference type="Proteomes" id="UP000318212">
    <property type="component" value="Unassembled WGS sequence"/>
</dbReference>
<dbReference type="OrthoDB" id="9814618at2"/>
<comment type="similarity">
    <text evidence="1 6">Belongs to the glutaredoxin family.</text>
</comment>
<dbReference type="GO" id="GO:0015038">
    <property type="term" value="F:glutathione disulfide oxidoreductase activity"/>
    <property type="evidence" value="ECO:0007669"/>
    <property type="project" value="UniProtKB-UniRule"/>
</dbReference>
<dbReference type="InterPro" id="IPR036249">
    <property type="entry name" value="Thioredoxin-like_sf"/>
</dbReference>
<dbReference type="GO" id="GO:0045454">
    <property type="term" value="P:cell redox homeostasis"/>
    <property type="evidence" value="ECO:0007669"/>
    <property type="project" value="InterPro"/>
</dbReference>
<evidence type="ECO:0000256" key="2">
    <source>
        <dbReference type="ARBA" id="ARBA00022448"/>
    </source>
</evidence>
<dbReference type="AlphaFoldDB" id="A0A508AKQ6"/>
<protein>
    <recommendedName>
        <fullName evidence="6">Glutaredoxin</fullName>
    </recommendedName>
</protein>
<feature type="region of interest" description="Disordered" evidence="7">
    <location>
        <begin position="1"/>
        <end position="39"/>
    </location>
</feature>
<dbReference type="PRINTS" id="PR00160">
    <property type="entry name" value="GLUTAREDOXIN"/>
</dbReference>
<dbReference type="NCBIfam" id="TIGR02181">
    <property type="entry name" value="GRX_bact"/>
    <property type="match status" value="1"/>
</dbReference>
<dbReference type="PANTHER" id="PTHR45694:SF18">
    <property type="entry name" value="GLUTAREDOXIN-1-RELATED"/>
    <property type="match status" value="1"/>
</dbReference>
<evidence type="ECO:0000256" key="6">
    <source>
        <dbReference type="RuleBase" id="RU364065"/>
    </source>
</evidence>
<gene>
    <name evidence="9" type="primary">grxC</name>
    <name evidence="9" type="ORF">FKV25_05630</name>
</gene>
<dbReference type="SUPFAM" id="SSF52833">
    <property type="entry name" value="Thioredoxin-like"/>
    <property type="match status" value="1"/>
</dbReference>